<keyword evidence="3" id="KW-1185">Reference proteome</keyword>
<feature type="compositionally biased region" description="Acidic residues" evidence="1">
    <location>
        <begin position="3758"/>
        <end position="3772"/>
    </location>
</feature>
<feature type="compositionally biased region" description="Basic and acidic residues" evidence="1">
    <location>
        <begin position="3187"/>
        <end position="3207"/>
    </location>
</feature>
<feature type="compositionally biased region" description="Pro residues" evidence="1">
    <location>
        <begin position="391"/>
        <end position="402"/>
    </location>
</feature>
<organism evidence="2 3">
    <name type="scientific">Catellatospora coxensis</name>
    <dbReference type="NCBI Taxonomy" id="310354"/>
    <lineage>
        <taxon>Bacteria</taxon>
        <taxon>Bacillati</taxon>
        <taxon>Actinomycetota</taxon>
        <taxon>Actinomycetes</taxon>
        <taxon>Micromonosporales</taxon>
        <taxon>Micromonosporaceae</taxon>
        <taxon>Catellatospora</taxon>
    </lineage>
</organism>
<name>A0A8J3KXM2_9ACTN</name>
<evidence type="ECO:0000313" key="2">
    <source>
        <dbReference type="EMBL" id="GIG10568.1"/>
    </source>
</evidence>
<reference evidence="2 3" key="1">
    <citation type="submission" date="2021-01" db="EMBL/GenBank/DDBJ databases">
        <title>Whole genome shotgun sequence of Catellatospora coxensis NBRC 107359.</title>
        <authorList>
            <person name="Komaki H."/>
            <person name="Tamura T."/>
        </authorList>
    </citation>
    <scope>NUCLEOTIDE SEQUENCE [LARGE SCALE GENOMIC DNA]</scope>
    <source>
        <strain evidence="2 3">NBRC 107359</strain>
    </source>
</reference>
<evidence type="ECO:0000313" key="3">
    <source>
        <dbReference type="Proteomes" id="UP000630887"/>
    </source>
</evidence>
<feature type="region of interest" description="Disordered" evidence="1">
    <location>
        <begin position="222"/>
        <end position="244"/>
    </location>
</feature>
<feature type="region of interest" description="Disordered" evidence="1">
    <location>
        <begin position="470"/>
        <end position="496"/>
    </location>
</feature>
<dbReference type="Proteomes" id="UP000630887">
    <property type="component" value="Unassembled WGS sequence"/>
</dbReference>
<proteinExistence type="predicted"/>
<sequence length="3794" mass="406089">MGSIPGQMFVGALTEFSAEQLADQILTGRAMQSDHPWAAATAGAVDGLVEGGVDKLGGWIRGRRNGVSAGLDGDVGNIDIPSWAPKTGGAGGDGDAGGGGPRFFGVGLWRGDFEFDGRFGAGGVFEGLVRFTGLGLRGDGSAVSGSFSGSGTLVGTFVGGFAKADLRVDERGVVVGHVRGSGELDALFNLSGTFTPLGKGVAPAVPGAPVSVDAGGVRGGAVTSSANASPAHGGGAGRAGANAGASVTPQARVLTGPEVNDADTVARPMPVGVPGAVPAPDQVAVVTTATSPSDHVAVVTAVTSPLESMAGDPRSGPEPGGEPVDALPGDDGPDGTWPDRMAGVADTLTGPTEHTSAFDDRSDLDDRSDSTMPVTPALTIGSSAPSTTSLPLPPDIQPPGGRPQPADAKPILAALLGEGAKPDADAKVRSWMHDIEPGRFSTEVYTVLTETPGAVPGPSTHTATAAAIADGSRHGPAASGAPATGARPAHAERSDALRRSAVMRAAAAAMAVATAPHADQPQVVRFRRILTDPASATVEDLAYLASVYGLTRRIDSGESLPEPVRSSLERLGLPEGNQLDAALLWLADELVHGRVPLGGDARFTEALTVAQRAIEDRADPLGALREAGLLPAEGDGFFTVPDETASPPAVLTILLQERAQLMVAAADAVGQVWQWWFEPRHQEMLHSIDGMRRSLALAPVGTTGQEPGGKDGQTPVGPRETLDLILRTTRDRLLEASPAQLDELKQGVERLAHGFFVWRHVLNDQAGRTGDLAKLFPTPPDRPAAYQALAGRVQRLHELLTRLPTDERDARTERTSPLGIKWTRDGARRQLVHAAGRAEAALFAADSAMPPMPWVEPTADRGREVEEATQALEQLVSQLEQVVEARPVPVTELPPPPDGWEPQERFAPPVWLVPDDGGRSTLGATDLPRDFSEEMITEVRRAILEAFAHVENPELVRSAVDDMVHRQALLNDAYDLINDEWTFRILGYDVAVSLFLNPREGTWRQASDAAEIRGKETTSQSGRHGHSRGHMQFFDSNSNLTWYLQHAKALVEKGFTWNEAFAGLATIVWHEHEESSTLNAAHSSERTIKGSSYVSYLFAFDPVVAVKVTGKKKDEYTNSLMNVVRDGVKIFVSRETARPLDDAARSVSGAVHPGEDAPSKVGDRARVRLPRDSAAQAFTKTAQLRRIVEHHVADLAPPGGARHRRLLAGLKHRRVVAGVYAAEARGYEIIFGDIDGQAPESVTIHFAPANPRLVIESDDKTWMDIDDQTMVHYGSEQLAADGFDLPPGLFLQAFGFVLLPVVGQKLPSVGKLEPYFFLWPTLDAVRVRSGPSLDVSDLSGVRFTGERTAVAKLDVYVMLGRSDRPGLSRPEVLSNALYQRVLREDAKEWAILPALPGDVDSTKFTLHVPDIKSLTPVTRISDLTFDPLTEAGPAALGPRPQPLVDAALELIRAYYPGVVTNPDGSATHYAHGFWSHVDDARMAVENTRRVRDELNEDSAASLIRRAQGETGYSFTLSRKGVTGRWGDTIVVRVRAQRGRLHDGRVVFEHPVYKRHQPFSEMDANKTSNRDLITTAIRDFGVWAGAQPMLALSHVHTRHLKSLQLRPILQFKYGSAPQASSGLATWAMHGISLDDEAQFRGPVVFTLQIEGLGRQAMPTGVPRLDDLEQGIPLAEPAERAPFPPALPSVHHAAPVTGTYTMLMPSDMTTREVVADGASTSRPYSLDVPAIRDAGVTSLNGPDGRPRHYRPTQARPLPPEAPLFLNSDTLVRDVLQALADLGHRRIPADTRVVLERVLAGGLDEWLPTLSRGEPDDNPVYREIFDGAITEAEGASRRHVVATIGMRLVFEEDDGFTLIGLPISYGGYSDMGVEAVTAHGGQTTLGLWGGFRPRFPIKIEKDIPGVHVDHYSYQPQLAQRREKSATVEAESSGSTGLSQLNITRLALTRIKVCVEVSIATRVEQNVVGKAAGTVLPAGGVMQRAVRGVLGRIGSWGDSIADLILPGSAAGGFRTVSSPAEGVTAFDALDATELGLMPPELELHYDRTIEYVLPPTLRHGLGAGRVVRPPDLSRFVSQVVASVEQSYGRHVAHAVRQEIYKLGGRSAGGALLNSLLGSGVPITVPVASYLRAWRVPVLPAARTIKIEVYASPARAEYKGVAASLHRLGIREAGASALRQGDIRDRRLIFDYGRGWFATMPKTINSFLLNLHGDLRGITKRAMTHATQQERSRGLVVETGRSGEALRQWALDNGVPLDSQHDIGTAGAATFDVVLDLHAEVRVETAPTAVVDAVTQGALQTGRRWRVGRDGTDIDGRPIAAHADFEVTTRLKYDPRELQPMVSGLTTLPPAPAPDSTPRQVPGIWELQDGQDLNDMRAGLDMRGGLLAEASGGLITDLRLIKDDVTYLAVPRPVTVSPGELGGVAGMIEYVAQSVAATWDNNFWNAPPGSSWFHPKGLIEDQISVIVSEAFLSGRITDLLTTGIKQTIQYPVERFYFARLAYLELLADPISVVEKPTVDDVMSKDMTASAFTAGHSTTSSAGFASMPWAAPDFALPEYENYDGPGSASAGVLQGFDLIGRHDDGAANRQKNSAGGGSKTTGGSYTTLVFTVRWLVAIRPQNPGGGAVNPYSGRPSLYTHLPESTIELSVPNHLKHLVLQAPQRNLSAPTPVVVANSRLRIPPPEPTDDGAVAPQPRDTDSVVPATLTGPLDPQPVATVVSYGPTAVFRRLMRFVGSDASGWAVTPASGLYRIADRRLHERHPWLLRANPGHSRGGEFITNCVLAAIAGDMTLREWGQPDFGGYQVPPSKQAPVLDLVRYAKDVFADSPGFIEVSGGWPAVRDAVAKAPGSLGIVGFGRAPARGGSAGHQPPGWHVVNVFHEEDTAVFVDVQAGDAAVLPDAHAPVFFLPLTPLQLARGYAELGTVLPERVLASLLAGVRQRQGAHADRPPAGQPSVLTRSRFSRLFTGRAGDNRTGSAAAGSAQPAPGPSQLPSPAAVPPRSAASGVDPSTGPAVPLHPVAATVVFDLREGAVEDRQHRAAADLFADELAREVYSAARRAEADRRLIVVIGRSVGLAGTAEADQVVADLVRAVEARLLTYGLPPDEVRYIEEEDGTLASGRVRAHAGFRPVIRDVGGGGIPYRRLELASLEIPGDAALSYVESAIRADKRFAFDYQSEVPVSGHRRVSSFDFRSEESDGGSRRAGSGDDRSVPEWVAAGPPMRSESNGVTAVLARLHEYASGFAGGAAAKSERVWLPDLLAAFAAAPAGARGIVVLRGTGRGVGAVLNVLPDRDGPRLVDPRRNALVEPVDVQVPALFVSTGEPVVVVRPYQPAAARLERYLARWNEVSRLSLLQRRSNELRAVDVAVRAYREVVSSREPDGLLVDNATETRLADLRDAIGAWTNSKIVERTDFGFSEWDNDSEPSEWDQPASKRANAVQDLGVAVDSAYAELLRERRPSQARPLPVESYYRRSAEVALAENDLADIRAVSDPMVQVIDPSTGEAVEGDEPVPLLANAVTAAYRGFSARRGRAGEVLGVLTLPEGTFMRDGRSYTEADRELFIDELLDMSMRHPHLLIMPGAMVWTGTGPSGQVVLNITATAFLNGRVVHELHLPVLTPTSHVDRIRSSVFSVGKHQFKLAVSPTLVRYAVNFYAAAVSGYGPGERLAEFAHPRAEARPLPRWRFQESGHTAPRDEVLRPHDDMSAPSLRGDARAPSDDRSWRTPSITFGASSHERAGSRGAASGSEGGRSRRTGSHSFIDPIAEEEESDGEVSAPDEWERSWRTPDIVVIPPDSPDES</sequence>
<gene>
    <name evidence="2" type="ORF">Cco03nite_72680</name>
</gene>
<feature type="region of interest" description="Disordered" evidence="1">
    <location>
        <begin position="2963"/>
        <end position="3010"/>
    </location>
</feature>
<dbReference type="EMBL" id="BONI01000093">
    <property type="protein sequence ID" value="GIG10568.1"/>
    <property type="molecule type" value="Genomic_DNA"/>
</dbReference>
<feature type="compositionally biased region" description="Pro residues" evidence="1">
    <location>
        <begin position="2981"/>
        <end position="2993"/>
    </location>
</feature>
<accession>A0A8J3KXM2</accession>
<evidence type="ECO:0000256" key="1">
    <source>
        <dbReference type="SAM" id="MobiDB-lite"/>
    </source>
</evidence>
<feature type="compositionally biased region" description="Basic and acidic residues" evidence="1">
    <location>
        <begin position="3676"/>
        <end position="3699"/>
    </location>
</feature>
<comment type="caution">
    <text evidence="2">The sequence shown here is derived from an EMBL/GenBank/DDBJ whole genome shotgun (WGS) entry which is preliminary data.</text>
</comment>
<feature type="region of interest" description="Disordered" evidence="1">
    <location>
        <begin position="3676"/>
        <end position="3794"/>
    </location>
</feature>
<feature type="compositionally biased region" description="Basic and acidic residues" evidence="1">
    <location>
        <begin position="356"/>
        <end position="369"/>
    </location>
</feature>
<feature type="region of interest" description="Disordered" evidence="1">
    <location>
        <begin position="2672"/>
        <end position="2693"/>
    </location>
</feature>
<feature type="region of interest" description="Disordered" evidence="1">
    <location>
        <begin position="304"/>
        <end position="407"/>
    </location>
</feature>
<protein>
    <submittedName>
        <fullName evidence="2">Uncharacterized protein</fullName>
    </submittedName>
</protein>
<feature type="region of interest" description="Disordered" evidence="1">
    <location>
        <begin position="2577"/>
        <end position="2596"/>
    </location>
</feature>
<feature type="region of interest" description="Disordered" evidence="1">
    <location>
        <begin position="3185"/>
        <end position="3218"/>
    </location>
</feature>
<feature type="compositionally biased region" description="Low complexity" evidence="1">
    <location>
        <begin position="2971"/>
        <end position="2980"/>
    </location>
</feature>
<feature type="compositionally biased region" description="Basic and acidic residues" evidence="1">
    <location>
        <begin position="3706"/>
        <end position="3717"/>
    </location>
</feature>
<feature type="compositionally biased region" description="Low complexity" evidence="1">
    <location>
        <begin position="475"/>
        <end position="488"/>
    </location>
</feature>